<feature type="compositionally biased region" description="Basic and acidic residues" evidence="1">
    <location>
        <begin position="439"/>
        <end position="450"/>
    </location>
</feature>
<feature type="region of interest" description="Disordered" evidence="1">
    <location>
        <begin position="318"/>
        <end position="474"/>
    </location>
</feature>
<feature type="transmembrane region" description="Helical" evidence="2">
    <location>
        <begin position="241"/>
        <end position="266"/>
    </location>
</feature>
<evidence type="ECO:0000313" key="3">
    <source>
        <dbReference type="EMBL" id="CAI4213439.1"/>
    </source>
</evidence>
<evidence type="ECO:0000313" key="4">
    <source>
        <dbReference type="Proteomes" id="UP000838763"/>
    </source>
</evidence>
<protein>
    <submittedName>
        <fullName evidence="3">Uncharacterized protein</fullName>
    </submittedName>
</protein>
<sequence>MAASCVGADCTEVGVAAEVGAAPTVIVTTTLRRTVTVGSVTSTTVVPVTVFQTLTFQDPALRTQTLTVTITSGAVARSQPLSEVGFNADAVAAVTLTTTVELVATITGVVTVTSALFNTVFVTQTLAPSATATVFTTTTVAPRPEFTGGLLPGGFIPRRATRASSPRTRPTFPRACRTAAPSYPRSGTEPHQRSHGHAAASRRHRHLAPGNPQSMMPTNMNPSPTGPVRPVPGSNLTSDDIAGIALGIIFGLFFLILAGFLIYRLIKKKEALDMSRQQQEMISSGSRSIPVGAASILSNATENRLIKPAPAVMAAGALGSDGTSSTGPGEGDVRIVIRPAPKRRTQSSGLFAPSGSGKGSRATSGASSAAAALAQGSRRAQFPRPPGYNGQTYSFFVEESGSTSPQDPKAWSLASDDGSRAGPGSPADNWTPTFPKPYDPTRRDNGRDRGAGGSGVGGSDFLSVGRALSPWKPI</sequence>
<dbReference type="AlphaFoldDB" id="A0A9P1GZY7"/>
<reference evidence="3" key="1">
    <citation type="submission" date="2022-11" db="EMBL/GenBank/DDBJ databases">
        <authorList>
            <person name="Scott C."/>
            <person name="Bruce N."/>
        </authorList>
    </citation>
    <scope>NUCLEOTIDE SEQUENCE</scope>
</reference>
<comment type="caution">
    <text evidence="3">The sequence shown here is derived from an EMBL/GenBank/DDBJ whole genome shotgun (WGS) entry which is preliminary data.</text>
</comment>
<keyword evidence="4" id="KW-1185">Reference proteome</keyword>
<dbReference type="OrthoDB" id="4848916at2759"/>
<organism evidence="3 4">
    <name type="scientific">Parascedosporium putredinis</name>
    <dbReference type="NCBI Taxonomy" id="1442378"/>
    <lineage>
        <taxon>Eukaryota</taxon>
        <taxon>Fungi</taxon>
        <taxon>Dikarya</taxon>
        <taxon>Ascomycota</taxon>
        <taxon>Pezizomycotina</taxon>
        <taxon>Sordariomycetes</taxon>
        <taxon>Hypocreomycetidae</taxon>
        <taxon>Microascales</taxon>
        <taxon>Microascaceae</taxon>
        <taxon>Parascedosporium</taxon>
    </lineage>
</organism>
<dbReference type="EMBL" id="CALLCH030000008">
    <property type="protein sequence ID" value="CAI4213439.1"/>
    <property type="molecule type" value="Genomic_DNA"/>
</dbReference>
<evidence type="ECO:0000256" key="2">
    <source>
        <dbReference type="SAM" id="Phobius"/>
    </source>
</evidence>
<accession>A0A9P1GZY7</accession>
<keyword evidence="2" id="KW-1133">Transmembrane helix</keyword>
<feature type="compositionally biased region" description="Basic residues" evidence="1">
    <location>
        <begin position="193"/>
        <end position="207"/>
    </location>
</feature>
<feature type="region of interest" description="Disordered" evidence="1">
    <location>
        <begin position="150"/>
        <end position="218"/>
    </location>
</feature>
<proteinExistence type="predicted"/>
<feature type="compositionally biased region" description="Low complexity" evidence="1">
    <location>
        <begin position="162"/>
        <end position="175"/>
    </location>
</feature>
<dbReference type="Proteomes" id="UP000838763">
    <property type="component" value="Unassembled WGS sequence"/>
</dbReference>
<feature type="compositionally biased region" description="Low complexity" evidence="1">
    <location>
        <begin position="359"/>
        <end position="380"/>
    </location>
</feature>
<keyword evidence="2" id="KW-0812">Transmembrane</keyword>
<name>A0A9P1GZY7_9PEZI</name>
<evidence type="ECO:0000256" key="1">
    <source>
        <dbReference type="SAM" id="MobiDB-lite"/>
    </source>
</evidence>
<gene>
    <name evidence="3" type="ORF">PPNO1_LOCUS3185</name>
</gene>
<feature type="compositionally biased region" description="Polar residues" evidence="1">
    <location>
        <begin position="389"/>
        <end position="406"/>
    </location>
</feature>
<keyword evidence="2" id="KW-0472">Membrane</keyword>